<proteinExistence type="predicted"/>
<reference evidence="2 3" key="1">
    <citation type="journal article" date="2013" name="Genome Announc.">
        <title>Draft Genome of Pseudomonas stutzeri Strain NF13, a Nitrogen Fixer Isolated from the Galapagos Rift Hydrothermal Vent.</title>
        <authorList>
            <person name="Pena A."/>
            <person name="Busquets A."/>
            <person name="Gomila M."/>
            <person name="Mayol J."/>
            <person name="Bosch R."/>
            <person name="Nogales B."/>
            <person name="Garcia-Valdes E."/>
            <person name="Bennasar A."/>
            <person name="Lalucat J."/>
        </authorList>
    </citation>
    <scope>NUCLEOTIDE SEQUENCE [LARGE SCALE GENOMIC DNA]</scope>
    <source>
        <strain evidence="2 3">NF13</strain>
    </source>
</reference>
<dbReference type="Gene3D" id="3.30.700.10">
    <property type="entry name" value="Glycoprotein, Type 4 Pilin"/>
    <property type="match status" value="1"/>
</dbReference>
<dbReference type="PROSITE" id="PS00409">
    <property type="entry name" value="PROKAR_NTER_METHYL"/>
    <property type="match status" value="1"/>
</dbReference>
<dbReference type="AlphaFoldDB" id="M2V5Q3"/>
<name>M2V5Q3_STUST</name>
<dbReference type="OrthoDB" id="5654254at2"/>
<evidence type="ECO:0000313" key="3">
    <source>
        <dbReference type="Proteomes" id="UP000011700"/>
    </source>
</evidence>
<dbReference type="InterPro" id="IPR012902">
    <property type="entry name" value="N_methyl_site"/>
</dbReference>
<dbReference type="SUPFAM" id="SSF54523">
    <property type="entry name" value="Pili subunits"/>
    <property type="match status" value="1"/>
</dbReference>
<evidence type="ECO:0000256" key="1">
    <source>
        <dbReference type="SAM" id="Phobius"/>
    </source>
</evidence>
<accession>M2V5Q3</accession>
<dbReference type="NCBIfam" id="TIGR02532">
    <property type="entry name" value="IV_pilin_GFxxxE"/>
    <property type="match status" value="1"/>
</dbReference>
<evidence type="ECO:0000313" key="2">
    <source>
        <dbReference type="EMBL" id="EME01157.1"/>
    </source>
</evidence>
<sequence>MTRQSGFTLIELIMVIIILGILSAFALPRFFDVSADARAARVNAGLGAARSALAIVNAKARLSGIGMGEEEQQIFLEGQAIAVKFGYPAQPYSLLIAAGMETDFDGAGADGIVHKNTYDLGTGRCGFRYIAPTAAGEAPRFEPWPGSSLPVTAADCRRN</sequence>
<keyword evidence="1" id="KW-0472">Membrane</keyword>
<keyword evidence="1" id="KW-1133">Transmembrane helix</keyword>
<comment type="caution">
    <text evidence="2">The sequence shown here is derived from an EMBL/GenBank/DDBJ whole genome shotgun (WGS) entry which is preliminary data.</text>
</comment>
<dbReference type="Proteomes" id="UP000011700">
    <property type="component" value="Unassembled WGS sequence"/>
</dbReference>
<dbReference type="Pfam" id="PF07963">
    <property type="entry name" value="N_methyl"/>
    <property type="match status" value="1"/>
</dbReference>
<keyword evidence="1" id="KW-0812">Transmembrane</keyword>
<dbReference type="eggNOG" id="COG2165">
    <property type="taxonomic scope" value="Bacteria"/>
</dbReference>
<organism evidence="2 3">
    <name type="scientific">Stutzerimonas stutzeri NF13</name>
    <dbReference type="NCBI Taxonomy" id="1212548"/>
    <lineage>
        <taxon>Bacteria</taxon>
        <taxon>Pseudomonadati</taxon>
        <taxon>Pseudomonadota</taxon>
        <taxon>Gammaproteobacteria</taxon>
        <taxon>Pseudomonadales</taxon>
        <taxon>Pseudomonadaceae</taxon>
        <taxon>Stutzerimonas</taxon>
    </lineage>
</organism>
<gene>
    <name evidence="2" type="ORF">B381_05636</name>
</gene>
<dbReference type="InterPro" id="IPR045584">
    <property type="entry name" value="Pilin-like"/>
</dbReference>
<dbReference type="EMBL" id="AOBS01000033">
    <property type="protein sequence ID" value="EME01157.1"/>
    <property type="molecule type" value="Genomic_DNA"/>
</dbReference>
<dbReference type="PATRIC" id="fig|1212548.4.peg.1072"/>
<feature type="transmembrane region" description="Helical" evidence="1">
    <location>
        <begin position="12"/>
        <end position="31"/>
    </location>
</feature>
<protein>
    <submittedName>
        <fullName evidence="2">Mannose-sensitive hemagglutinin a</fullName>
    </submittedName>
</protein>